<evidence type="ECO:0000256" key="2">
    <source>
        <dbReference type="ARBA" id="ARBA00023015"/>
    </source>
</evidence>
<name>A0A9Y2JHV4_9PSEU</name>
<dbReference type="Pfam" id="PF13977">
    <property type="entry name" value="TetR_C_6"/>
    <property type="match status" value="1"/>
</dbReference>
<keyword evidence="1" id="KW-0678">Repressor</keyword>
<dbReference type="Pfam" id="PF00440">
    <property type="entry name" value="TetR_N"/>
    <property type="match status" value="1"/>
</dbReference>
<evidence type="ECO:0000256" key="5">
    <source>
        <dbReference type="PROSITE-ProRule" id="PRU00335"/>
    </source>
</evidence>
<dbReference type="InterPro" id="IPR039538">
    <property type="entry name" value="BetI_C"/>
</dbReference>
<evidence type="ECO:0000256" key="3">
    <source>
        <dbReference type="ARBA" id="ARBA00023125"/>
    </source>
</evidence>
<keyword evidence="2" id="KW-0805">Transcription regulation</keyword>
<dbReference type="GO" id="GO:0003700">
    <property type="term" value="F:DNA-binding transcription factor activity"/>
    <property type="evidence" value="ECO:0007669"/>
    <property type="project" value="TreeGrafter"/>
</dbReference>
<dbReference type="Proteomes" id="UP001239397">
    <property type="component" value="Chromosome"/>
</dbReference>
<protein>
    <submittedName>
        <fullName evidence="7">TetR/AcrR family transcriptional regulator</fullName>
    </submittedName>
</protein>
<dbReference type="SUPFAM" id="SSF48498">
    <property type="entry name" value="Tetracyclin repressor-like, C-terminal domain"/>
    <property type="match status" value="1"/>
</dbReference>
<reference evidence="7 8" key="1">
    <citation type="submission" date="2023-06" db="EMBL/GenBank/DDBJ databases">
        <authorList>
            <person name="Oyuntsetseg B."/>
            <person name="Kim S.B."/>
        </authorList>
    </citation>
    <scope>NUCLEOTIDE SEQUENCE [LARGE SCALE GENOMIC DNA]</scope>
    <source>
        <strain evidence="7 8">4-36</strain>
    </source>
</reference>
<accession>A0A9Y2JHV4</accession>
<dbReference type="InterPro" id="IPR036271">
    <property type="entry name" value="Tet_transcr_reg_TetR-rel_C_sf"/>
</dbReference>
<evidence type="ECO:0000256" key="1">
    <source>
        <dbReference type="ARBA" id="ARBA00022491"/>
    </source>
</evidence>
<dbReference type="Gene3D" id="1.10.357.10">
    <property type="entry name" value="Tetracycline Repressor, domain 2"/>
    <property type="match status" value="1"/>
</dbReference>
<dbReference type="PANTHER" id="PTHR30055:SF226">
    <property type="entry name" value="HTH-TYPE TRANSCRIPTIONAL REGULATOR PKSA"/>
    <property type="match status" value="1"/>
</dbReference>
<gene>
    <name evidence="7" type="ORF">QRX60_26535</name>
</gene>
<dbReference type="InterPro" id="IPR009057">
    <property type="entry name" value="Homeodomain-like_sf"/>
</dbReference>
<dbReference type="AlphaFoldDB" id="A0A9Y2JHV4"/>
<dbReference type="EMBL" id="CP127295">
    <property type="protein sequence ID" value="WIX97651.1"/>
    <property type="molecule type" value="Genomic_DNA"/>
</dbReference>
<dbReference type="SUPFAM" id="SSF46689">
    <property type="entry name" value="Homeodomain-like"/>
    <property type="match status" value="1"/>
</dbReference>
<dbReference type="RefSeq" id="WP_285994153.1">
    <property type="nucleotide sequence ID" value="NZ_CP127295.1"/>
</dbReference>
<evidence type="ECO:0000313" key="8">
    <source>
        <dbReference type="Proteomes" id="UP001239397"/>
    </source>
</evidence>
<evidence type="ECO:0000256" key="4">
    <source>
        <dbReference type="ARBA" id="ARBA00023163"/>
    </source>
</evidence>
<keyword evidence="8" id="KW-1185">Reference proteome</keyword>
<dbReference type="InterPro" id="IPR050109">
    <property type="entry name" value="HTH-type_TetR-like_transc_reg"/>
</dbReference>
<organism evidence="7 8">
    <name type="scientific">Amycolatopsis mongoliensis</name>
    <dbReference type="NCBI Taxonomy" id="715475"/>
    <lineage>
        <taxon>Bacteria</taxon>
        <taxon>Bacillati</taxon>
        <taxon>Actinomycetota</taxon>
        <taxon>Actinomycetes</taxon>
        <taxon>Pseudonocardiales</taxon>
        <taxon>Pseudonocardiaceae</taxon>
        <taxon>Amycolatopsis</taxon>
    </lineage>
</organism>
<sequence>MPRLADHEQRRRQIAEAVWRIASARGLEDVSLRKVAAEAGVSLRLVQYYFGTRDDLLLGALEILNADAGESIRAGIGPEEDATPREILRAMLVGMLPVDDERRTRYLVHLAYFVRSLSDPGLASAFSAAPPELERLTADLLACGRDRGEVAPDLDLLPEAELLLSSVDGLQTSIILGQRTPEAAIALIDHQLDRLFPIRPEAGGHGRPAISASGPFPP</sequence>
<keyword evidence="4" id="KW-0804">Transcription</keyword>
<evidence type="ECO:0000313" key="7">
    <source>
        <dbReference type="EMBL" id="WIX97651.1"/>
    </source>
</evidence>
<feature type="domain" description="HTH tetR-type" evidence="6">
    <location>
        <begin position="8"/>
        <end position="68"/>
    </location>
</feature>
<dbReference type="KEGG" id="amog:QRX60_26535"/>
<dbReference type="InterPro" id="IPR001647">
    <property type="entry name" value="HTH_TetR"/>
</dbReference>
<keyword evidence="3 5" id="KW-0238">DNA-binding</keyword>
<feature type="DNA-binding region" description="H-T-H motif" evidence="5">
    <location>
        <begin position="31"/>
        <end position="50"/>
    </location>
</feature>
<dbReference type="PANTHER" id="PTHR30055">
    <property type="entry name" value="HTH-TYPE TRANSCRIPTIONAL REGULATOR RUTR"/>
    <property type="match status" value="1"/>
</dbReference>
<dbReference type="PROSITE" id="PS50977">
    <property type="entry name" value="HTH_TETR_2"/>
    <property type="match status" value="1"/>
</dbReference>
<evidence type="ECO:0000259" key="6">
    <source>
        <dbReference type="PROSITE" id="PS50977"/>
    </source>
</evidence>
<proteinExistence type="predicted"/>
<dbReference type="GO" id="GO:0000976">
    <property type="term" value="F:transcription cis-regulatory region binding"/>
    <property type="evidence" value="ECO:0007669"/>
    <property type="project" value="TreeGrafter"/>
</dbReference>